<dbReference type="AlphaFoldDB" id="A0A0R1VXW5"/>
<dbReference type="OrthoDB" id="9796252at2"/>
<proteinExistence type="inferred from homology"/>
<dbReference type="Gene3D" id="3.30.450.40">
    <property type="match status" value="1"/>
</dbReference>
<evidence type="ECO:0000313" key="3">
    <source>
        <dbReference type="EMBL" id="KRM07891.1"/>
    </source>
</evidence>
<dbReference type="GeneID" id="98317944"/>
<evidence type="ECO:0000259" key="2">
    <source>
        <dbReference type="SMART" id="SM00065"/>
    </source>
</evidence>
<dbReference type="InterPro" id="IPR051330">
    <property type="entry name" value="Phosphatase_reg/MetRdx"/>
</dbReference>
<comment type="similarity">
    <text evidence="1">Belongs to the free Met sulfoxide reductase family.</text>
</comment>
<dbReference type="PATRIC" id="fig|1423750.3.peg.2039"/>
<dbReference type="PANTHER" id="PTHR21021">
    <property type="entry name" value="GAF/PUTATIVE CYTOSKELETAL PROTEIN"/>
    <property type="match status" value="1"/>
</dbReference>
<feature type="domain" description="GAF" evidence="2">
    <location>
        <begin position="17"/>
        <end position="153"/>
    </location>
</feature>
<sequence length="153" mass="16636">MNKNNLLVKQTAALITDESNLIANLANVASLLYTELPDVSWVGFYCYHPTDQQLILGPFQGKPACTRIPAGQGVCGQAWQKEKTLVVPDVHQFAGHIACDAATNSEIVIPLKNAKITWGVLDLDSNSFDHFSAADQILLEEIAELIGPLYQSA</sequence>
<dbReference type="Pfam" id="PF01590">
    <property type="entry name" value="GAF"/>
    <property type="match status" value="1"/>
</dbReference>
<keyword evidence="4" id="KW-1185">Reference proteome</keyword>
<protein>
    <submittedName>
        <fullName evidence="3">Gaf domain-containing protein</fullName>
    </submittedName>
</protein>
<dbReference type="SUPFAM" id="SSF55781">
    <property type="entry name" value="GAF domain-like"/>
    <property type="match status" value="1"/>
</dbReference>
<evidence type="ECO:0000256" key="1">
    <source>
        <dbReference type="ARBA" id="ARBA00038454"/>
    </source>
</evidence>
<gene>
    <name evidence="3" type="ORF">FC89_GL001998</name>
</gene>
<dbReference type="InterPro" id="IPR003018">
    <property type="entry name" value="GAF"/>
</dbReference>
<dbReference type="PROSITE" id="PS01320">
    <property type="entry name" value="UPF0067"/>
    <property type="match status" value="1"/>
</dbReference>
<evidence type="ECO:0000313" key="4">
    <source>
        <dbReference type="Proteomes" id="UP000051451"/>
    </source>
</evidence>
<accession>A0A0R1VXW5</accession>
<dbReference type="STRING" id="1423750.FC89_GL001998"/>
<name>A0A0R1VXW5_9LACO</name>
<dbReference type="RefSeq" id="WP_057870691.1">
    <property type="nucleotide sequence ID" value="NZ_AZGB01000003.1"/>
</dbReference>
<dbReference type="GO" id="GO:0033745">
    <property type="term" value="F:L-methionine-(R)-S-oxide reductase activity"/>
    <property type="evidence" value="ECO:0007669"/>
    <property type="project" value="TreeGrafter"/>
</dbReference>
<dbReference type="SMART" id="SM00065">
    <property type="entry name" value="GAF"/>
    <property type="match status" value="1"/>
</dbReference>
<dbReference type="EMBL" id="AZGB01000003">
    <property type="protein sequence ID" value="KRM07891.1"/>
    <property type="molecule type" value="Genomic_DNA"/>
</dbReference>
<dbReference type="PANTHER" id="PTHR21021:SF15">
    <property type="entry name" value="FREE METHIONINE-R-SULFOXIDE REDUCTASE"/>
    <property type="match status" value="1"/>
</dbReference>
<dbReference type="InterPro" id="IPR029016">
    <property type="entry name" value="GAF-like_dom_sf"/>
</dbReference>
<dbReference type="GO" id="GO:0005829">
    <property type="term" value="C:cytosol"/>
    <property type="evidence" value="ECO:0007669"/>
    <property type="project" value="TreeGrafter"/>
</dbReference>
<dbReference type="FunFam" id="3.30.450.40:FF:000008">
    <property type="entry name" value="GAF domain-containing proteins"/>
    <property type="match status" value="1"/>
</dbReference>
<comment type="caution">
    <text evidence="3">The sequence shown here is derived from an EMBL/GenBank/DDBJ whole genome shotgun (WGS) entry which is preliminary data.</text>
</comment>
<organism evidence="3 4">
    <name type="scientific">Liquorilactobacillus ghanensis DSM 18630</name>
    <dbReference type="NCBI Taxonomy" id="1423750"/>
    <lineage>
        <taxon>Bacteria</taxon>
        <taxon>Bacillati</taxon>
        <taxon>Bacillota</taxon>
        <taxon>Bacilli</taxon>
        <taxon>Lactobacillales</taxon>
        <taxon>Lactobacillaceae</taxon>
        <taxon>Liquorilactobacillus</taxon>
    </lineage>
</organism>
<dbReference type="InterPro" id="IPR000614">
    <property type="entry name" value="FRMsr_CS"/>
</dbReference>
<reference evidence="3 4" key="1">
    <citation type="journal article" date="2015" name="Genome Announc.">
        <title>Expanding the biotechnology potential of lactobacilli through comparative genomics of 213 strains and associated genera.</title>
        <authorList>
            <person name="Sun Z."/>
            <person name="Harris H.M."/>
            <person name="McCann A."/>
            <person name="Guo C."/>
            <person name="Argimon S."/>
            <person name="Zhang W."/>
            <person name="Yang X."/>
            <person name="Jeffery I.B."/>
            <person name="Cooney J.C."/>
            <person name="Kagawa T.F."/>
            <person name="Liu W."/>
            <person name="Song Y."/>
            <person name="Salvetti E."/>
            <person name="Wrobel A."/>
            <person name="Rasinkangas P."/>
            <person name="Parkhill J."/>
            <person name="Rea M.C."/>
            <person name="O'Sullivan O."/>
            <person name="Ritari J."/>
            <person name="Douillard F.P."/>
            <person name="Paul Ross R."/>
            <person name="Yang R."/>
            <person name="Briner A.E."/>
            <person name="Felis G.E."/>
            <person name="de Vos W.M."/>
            <person name="Barrangou R."/>
            <person name="Klaenhammer T.R."/>
            <person name="Caufield P.W."/>
            <person name="Cui Y."/>
            <person name="Zhang H."/>
            <person name="O'Toole P.W."/>
        </authorList>
    </citation>
    <scope>NUCLEOTIDE SEQUENCE [LARGE SCALE GENOMIC DNA]</scope>
    <source>
        <strain evidence="3 4">DSM 18630</strain>
    </source>
</reference>
<dbReference type="Proteomes" id="UP000051451">
    <property type="component" value="Unassembled WGS sequence"/>
</dbReference>